<name>A0A0E9PE23_ANGAN</name>
<protein>
    <submittedName>
        <fullName evidence="1">Uncharacterized protein</fullName>
    </submittedName>
</protein>
<organism evidence="1">
    <name type="scientific">Anguilla anguilla</name>
    <name type="common">European freshwater eel</name>
    <name type="synonym">Muraena anguilla</name>
    <dbReference type="NCBI Taxonomy" id="7936"/>
    <lineage>
        <taxon>Eukaryota</taxon>
        <taxon>Metazoa</taxon>
        <taxon>Chordata</taxon>
        <taxon>Craniata</taxon>
        <taxon>Vertebrata</taxon>
        <taxon>Euteleostomi</taxon>
        <taxon>Actinopterygii</taxon>
        <taxon>Neopterygii</taxon>
        <taxon>Teleostei</taxon>
        <taxon>Anguilliformes</taxon>
        <taxon>Anguillidae</taxon>
        <taxon>Anguilla</taxon>
    </lineage>
</organism>
<dbReference type="AlphaFoldDB" id="A0A0E9PE23"/>
<sequence>MKSTSVPDPVNIFSFCNAHGHGYYKNLLCSLPVSPVDINNPHRQSPDRSGKAVPSKKRCHVFHWTMFEFGDERWFLDYNYS</sequence>
<proteinExistence type="predicted"/>
<evidence type="ECO:0000313" key="1">
    <source>
        <dbReference type="EMBL" id="JAH02759.1"/>
    </source>
</evidence>
<accession>A0A0E9PE23</accession>
<reference evidence="1" key="2">
    <citation type="journal article" date="2015" name="Fish Shellfish Immunol.">
        <title>Early steps in the European eel (Anguilla anguilla)-Vibrio vulnificus interaction in the gills: Role of the RtxA13 toxin.</title>
        <authorList>
            <person name="Callol A."/>
            <person name="Pajuelo D."/>
            <person name="Ebbesson L."/>
            <person name="Teles M."/>
            <person name="MacKenzie S."/>
            <person name="Amaro C."/>
        </authorList>
    </citation>
    <scope>NUCLEOTIDE SEQUENCE</scope>
</reference>
<reference evidence="1" key="1">
    <citation type="submission" date="2014-11" db="EMBL/GenBank/DDBJ databases">
        <authorList>
            <person name="Amaro Gonzalez C."/>
        </authorList>
    </citation>
    <scope>NUCLEOTIDE SEQUENCE</scope>
</reference>
<dbReference type="EMBL" id="GBXM01105818">
    <property type="protein sequence ID" value="JAH02759.1"/>
    <property type="molecule type" value="Transcribed_RNA"/>
</dbReference>